<name>A0A1G5GDL7_9RHOB</name>
<dbReference type="SUPFAM" id="SSF53335">
    <property type="entry name" value="S-adenosyl-L-methionine-dependent methyltransferases"/>
    <property type="match status" value="1"/>
</dbReference>
<accession>A0A1G5GDL7</accession>
<dbReference type="GO" id="GO:0008170">
    <property type="term" value="F:N-methyltransferase activity"/>
    <property type="evidence" value="ECO:0007669"/>
    <property type="project" value="UniProtKB-ARBA"/>
</dbReference>
<proteinExistence type="predicted"/>
<dbReference type="InterPro" id="IPR029063">
    <property type="entry name" value="SAM-dependent_MTases_sf"/>
</dbReference>
<keyword evidence="1 4" id="KW-0489">Methyltransferase</keyword>
<evidence type="ECO:0000313" key="4">
    <source>
        <dbReference type="EMBL" id="SCY48808.1"/>
    </source>
</evidence>
<dbReference type="PANTHER" id="PTHR47739:SF1">
    <property type="entry name" value="TRNA1(VAL) (ADENINE(37)-N6)-METHYLTRANSFERASE"/>
    <property type="match status" value="1"/>
</dbReference>
<dbReference type="Gene3D" id="3.40.50.150">
    <property type="entry name" value="Vaccinia Virus protein VP39"/>
    <property type="match status" value="1"/>
</dbReference>
<dbReference type="GO" id="GO:0032259">
    <property type="term" value="P:methylation"/>
    <property type="evidence" value="ECO:0007669"/>
    <property type="project" value="UniProtKB-KW"/>
</dbReference>
<dbReference type="PANTHER" id="PTHR47739">
    <property type="entry name" value="TRNA1(VAL) (ADENINE(37)-N6)-METHYLTRANSFERASE"/>
    <property type="match status" value="1"/>
</dbReference>
<reference evidence="4 5" key="1">
    <citation type="submission" date="2016-10" db="EMBL/GenBank/DDBJ databases">
        <authorList>
            <person name="de Groot N.N."/>
        </authorList>
    </citation>
    <scope>NUCLEOTIDE SEQUENCE [LARGE SCALE GENOMIC DNA]</scope>
    <source>
        <strain evidence="4 5">CGMCC 1.8925</strain>
    </source>
</reference>
<protein>
    <submittedName>
        <fullName evidence="4">tRNA1(Val) A37 N6-methylase TrmN6</fullName>
    </submittedName>
</protein>
<keyword evidence="5" id="KW-1185">Reference proteome</keyword>
<dbReference type="InterPro" id="IPR007848">
    <property type="entry name" value="Small_mtfrase_dom"/>
</dbReference>
<dbReference type="Pfam" id="PF05175">
    <property type="entry name" value="MTS"/>
    <property type="match status" value="1"/>
</dbReference>
<sequence>MTTELTCDDFLGGRLRIFQPARGYRAGADAVMLAAACPAAAGETVLELGCGAGVASLCLARRVAGLRLTGLERQTDYAALARRNAEANALPLTVIEGDLAAAPPLLKGASFDHVLMNPPFFLGGTAAPDGGRATARSEETPLAAWLDAALRRLKPKGWLTVIQRADRLDGLIHGLHGRAGALTILPLAAREGREAGRVILWARKGARAPLRLLAPFVIHAGGRHEADGEDLTPDAAAVLREAAPIRPVIAKLP</sequence>
<gene>
    <name evidence="4" type="ORF">SAMN05660710_01692</name>
</gene>
<dbReference type="EMBL" id="FMVT01000005">
    <property type="protein sequence ID" value="SCY48808.1"/>
    <property type="molecule type" value="Genomic_DNA"/>
</dbReference>
<dbReference type="GO" id="GO:0003676">
    <property type="term" value="F:nucleic acid binding"/>
    <property type="evidence" value="ECO:0007669"/>
    <property type="project" value="InterPro"/>
</dbReference>
<dbReference type="InterPro" id="IPR050210">
    <property type="entry name" value="tRNA_Adenine-N(6)_MTase"/>
</dbReference>
<keyword evidence="1 4" id="KW-0808">Transferase</keyword>
<evidence type="ECO:0000259" key="3">
    <source>
        <dbReference type="Pfam" id="PF05175"/>
    </source>
</evidence>
<dbReference type="AlphaFoldDB" id="A0A1G5GDL7"/>
<evidence type="ECO:0000313" key="5">
    <source>
        <dbReference type="Proteomes" id="UP000199502"/>
    </source>
</evidence>
<dbReference type="RefSeq" id="WP_245686602.1">
    <property type="nucleotide sequence ID" value="NZ_FMVT01000005.1"/>
</dbReference>
<dbReference type="Proteomes" id="UP000199502">
    <property type="component" value="Unassembled WGS sequence"/>
</dbReference>
<keyword evidence="2" id="KW-0949">S-adenosyl-L-methionine</keyword>
<dbReference type="CDD" id="cd02440">
    <property type="entry name" value="AdoMet_MTases"/>
    <property type="match status" value="1"/>
</dbReference>
<dbReference type="PROSITE" id="PS00092">
    <property type="entry name" value="N6_MTASE"/>
    <property type="match status" value="1"/>
</dbReference>
<evidence type="ECO:0000256" key="2">
    <source>
        <dbReference type="ARBA" id="ARBA00022691"/>
    </source>
</evidence>
<feature type="domain" description="Methyltransferase small" evidence="3">
    <location>
        <begin position="32"/>
        <end position="126"/>
    </location>
</feature>
<dbReference type="STRING" id="336292.SAMN05660710_01692"/>
<dbReference type="InterPro" id="IPR002052">
    <property type="entry name" value="DNA_methylase_N6_adenine_CS"/>
</dbReference>
<dbReference type="GO" id="GO:0008757">
    <property type="term" value="F:S-adenosylmethionine-dependent methyltransferase activity"/>
    <property type="evidence" value="ECO:0007669"/>
    <property type="project" value="UniProtKB-ARBA"/>
</dbReference>
<organism evidence="4 5">
    <name type="scientific">Paracoccus tibetensis</name>
    <dbReference type="NCBI Taxonomy" id="336292"/>
    <lineage>
        <taxon>Bacteria</taxon>
        <taxon>Pseudomonadati</taxon>
        <taxon>Pseudomonadota</taxon>
        <taxon>Alphaproteobacteria</taxon>
        <taxon>Rhodobacterales</taxon>
        <taxon>Paracoccaceae</taxon>
        <taxon>Paracoccus</taxon>
    </lineage>
</organism>
<evidence type="ECO:0000256" key="1">
    <source>
        <dbReference type="ARBA" id="ARBA00022603"/>
    </source>
</evidence>